<dbReference type="AlphaFoldDB" id="A0A2P5HN85"/>
<dbReference type="InParanoid" id="A0A2P5HN85"/>
<sequence length="99" mass="10613">MHLRPTLETRPAILGTQKPLVFAAMANTGPDHIRLPVQASTASQNTPGHCTIPGINQDWHTFREDGTAVWRCVSLPNQPACRPASSCQCPVQLTGTSGP</sequence>
<reference evidence="1" key="1">
    <citation type="submission" date="2017-09" db="EMBL/GenBank/DDBJ databases">
        <title>Polyketide synthases of a Diaporthe helianthi virulent isolate.</title>
        <authorList>
            <person name="Baroncelli R."/>
        </authorList>
    </citation>
    <scope>NUCLEOTIDE SEQUENCE [LARGE SCALE GENOMIC DNA]</scope>
    <source>
        <strain evidence="1">7/96</strain>
    </source>
</reference>
<keyword evidence="2" id="KW-1185">Reference proteome</keyword>
<proteinExistence type="predicted"/>
<name>A0A2P5HN85_DIAHE</name>
<comment type="caution">
    <text evidence="1">The sequence shown here is derived from an EMBL/GenBank/DDBJ whole genome shotgun (WGS) entry which is preliminary data.</text>
</comment>
<evidence type="ECO:0000313" key="1">
    <source>
        <dbReference type="EMBL" id="POS71697.1"/>
    </source>
</evidence>
<dbReference type="EMBL" id="MAVT02001194">
    <property type="protein sequence ID" value="POS71697.1"/>
    <property type="molecule type" value="Genomic_DNA"/>
</dbReference>
<dbReference type="Proteomes" id="UP000094444">
    <property type="component" value="Unassembled WGS sequence"/>
</dbReference>
<accession>A0A2P5HN85</accession>
<organism evidence="1 2">
    <name type="scientific">Diaporthe helianthi</name>
    <dbReference type="NCBI Taxonomy" id="158607"/>
    <lineage>
        <taxon>Eukaryota</taxon>
        <taxon>Fungi</taxon>
        <taxon>Dikarya</taxon>
        <taxon>Ascomycota</taxon>
        <taxon>Pezizomycotina</taxon>
        <taxon>Sordariomycetes</taxon>
        <taxon>Sordariomycetidae</taxon>
        <taxon>Diaporthales</taxon>
        <taxon>Diaporthaceae</taxon>
        <taxon>Diaporthe</taxon>
    </lineage>
</organism>
<evidence type="ECO:0000313" key="2">
    <source>
        <dbReference type="Proteomes" id="UP000094444"/>
    </source>
</evidence>
<gene>
    <name evidence="1" type="ORF">DHEL01_v209911</name>
</gene>
<protein>
    <submittedName>
        <fullName evidence="1">Uncharacterized protein</fullName>
    </submittedName>
</protein>